<dbReference type="CDD" id="cd00577">
    <property type="entry name" value="PCNA"/>
    <property type="match status" value="1"/>
</dbReference>
<dbReference type="GO" id="GO:0019985">
    <property type="term" value="P:translesion synthesis"/>
    <property type="evidence" value="ECO:0007669"/>
    <property type="project" value="TreeGrafter"/>
</dbReference>
<protein>
    <recommendedName>
        <fullName evidence="6">Proliferating cell nuclear antigen PCNA N-terminal domain-containing protein</fullName>
    </recommendedName>
</protein>
<organism evidence="5">
    <name type="scientific">viral metagenome</name>
    <dbReference type="NCBI Taxonomy" id="1070528"/>
    <lineage>
        <taxon>unclassified sequences</taxon>
        <taxon>metagenomes</taxon>
        <taxon>organismal metagenomes</taxon>
    </lineage>
</organism>
<comment type="similarity">
    <text evidence="1">Belongs to the PCNA family.</text>
</comment>
<name>A0A6C0CE87_9ZZZZ</name>
<dbReference type="GO" id="GO:0006272">
    <property type="term" value="P:leading strand elongation"/>
    <property type="evidence" value="ECO:0007669"/>
    <property type="project" value="TreeGrafter"/>
</dbReference>
<evidence type="ECO:0000259" key="4">
    <source>
        <dbReference type="Pfam" id="PF02747"/>
    </source>
</evidence>
<reference evidence="5" key="1">
    <citation type="journal article" date="2020" name="Nature">
        <title>Giant virus diversity and host interactions through global metagenomics.</title>
        <authorList>
            <person name="Schulz F."/>
            <person name="Roux S."/>
            <person name="Paez-Espino D."/>
            <person name="Jungbluth S."/>
            <person name="Walsh D.A."/>
            <person name="Denef V.J."/>
            <person name="McMahon K.D."/>
            <person name="Konstantinidis K.T."/>
            <person name="Eloe-Fadrosh E.A."/>
            <person name="Kyrpides N.C."/>
            <person name="Woyke T."/>
        </authorList>
    </citation>
    <scope>NUCLEOTIDE SEQUENCE</scope>
    <source>
        <strain evidence="5">GVMAG-M-3300020595-32</strain>
    </source>
</reference>
<dbReference type="PANTHER" id="PTHR11352">
    <property type="entry name" value="PROLIFERATING CELL NUCLEAR ANTIGEN"/>
    <property type="match status" value="1"/>
</dbReference>
<dbReference type="Pfam" id="PF00705">
    <property type="entry name" value="PCNA_N"/>
    <property type="match status" value="1"/>
</dbReference>
<dbReference type="GO" id="GO:0006275">
    <property type="term" value="P:regulation of DNA replication"/>
    <property type="evidence" value="ECO:0007669"/>
    <property type="project" value="InterPro"/>
</dbReference>
<feature type="domain" description="Proliferating cell nuclear antigen PCNA N-terminal" evidence="3">
    <location>
        <begin position="14"/>
        <end position="133"/>
    </location>
</feature>
<dbReference type="NCBIfam" id="TIGR00590">
    <property type="entry name" value="pcna"/>
    <property type="match status" value="1"/>
</dbReference>
<dbReference type="InterPro" id="IPR046938">
    <property type="entry name" value="DNA_clamp_sf"/>
</dbReference>
<dbReference type="GO" id="GO:0003677">
    <property type="term" value="F:DNA binding"/>
    <property type="evidence" value="ECO:0007669"/>
    <property type="project" value="UniProtKB-KW"/>
</dbReference>
<feature type="domain" description="Proliferating cell nuclear antigen PCNA C-terminal" evidence="4">
    <location>
        <begin position="139"/>
        <end position="262"/>
    </location>
</feature>
<accession>A0A6C0CE87</accession>
<dbReference type="EMBL" id="MN739396">
    <property type="protein sequence ID" value="QHT02617.1"/>
    <property type="molecule type" value="Genomic_DNA"/>
</dbReference>
<dbReference type="InterPro" id="IPR022648">
    <property type="entry name" value="Pr_cel_nuc_antig_N"/>
</dbReference>
<evidence type="ECO:0008006" key="6">
    <source>
        <dbReference type="Google" id="ProtNLM"/>
    </source>
</evidence>
<sequence length="265" mass="29731">MDIVSQKINYTFNIQTVQSGAFRILVEALKDILTDCNFIIDSSGIKLIATDSSHNVLIHMKLHAENFDFYECKEQCIIGVNMTNMYKLIKTMGNSDILTLFLENNNNNTLGIQINNKEKNSQTIYKLNLLDIANENIQIPPATFETELTLPSSDFQKIIRDMTNIGNLIEIKSVGSELILSCNGDFACQETCLCETNNGLQFSQSASPETPIQGIFCLKYLLLFTKCTNMCNQIHIYIKNDYPLVITYSVANLGDIKLCLAPNVA</sequence>
<dbReference type="InterPro" id="IPR000730">
    <property type="entry name" value="Pr_cel_nuc_antig"/>
</dbReference>
<dbReference type="HAMAP" id="MF_00317">
    <property type="entry name" value="DNApol_clamp_arch"/>
    <property type="match status" value="1"/>
</dbReference>
<dbReference type="SUPFAM" id="SSF55979">
    <property type="entry name" value="DNA clamp"/>
    <property type="match status" value="2"/>
</dbReference>
<proteinExistence type="inferred from homology"/>
<keyword evidence="2" id="KW-0238">DNA-binding</keyword>
<dbReference type="InterPro" id="IPR022649">
    <property type="entry name" value="Pr_cel_nuc_antig_C"/>
</dbReference>
<evidence type="ECO:0000256" key="2">
    <source>
        <dbReference type="ARBA" id="ARBA00023125"/>
    </source>
</evidence>
<dbReference type="Pfam" id="PF02747">
    <property type="entry name" value="PCNA_C"/>
    <property type="match status" value="1"/>
</dbReference>
<dbReference type="AlphaFoldDB" id="A0A6C0CE87"/>
<dbReference type="GO" id="GO:0043626">
    <property type="term" value="C:PCNA complex"/>
    <property type="evidence" value="ECO:0007669"/>
    <property type="project" value="TreeGrafter"/>
</dbReference>
<dbReference type="GO" id="GO:0006298">
    <property type="term" value="P:mismatch repair"/>
    <property type="evidence" value="ECO:0007669"/>
    <property type="project" value="TreeGrafter"/>
</dbReference>
<dbReference type="PRINTS" id="PR00339">
    <property type="entry name" value="PCNACYCLIN"/>
</dbReference>
<dbReference type="PANTHER" id="PTHR11352:SF0">
    <property type="entry name" value="PROLIFERATING CELL NUCLEAR ANTIGEN"/>
    <property type="match status" value="1"/>
</dbReference>
<dbReference type="Gene3D" id="3.70.10.10">
    <property type="match status" value="1"/>
</dbReference>
<dbReference type="GO" id="GO:0030337">
    <property type="term" value="F:DNA polymerase processivity factor activity"/>
    <property type="evidence" value="ECO:0007669"/>
    <property type="project" value="InterPro"/>
</dbReference>
<evidence type="ECO:0000313" key="5">
    <source>
        <dbReference type="EMBL" id="QHT02617.1"/>
    </source>
</evidence>
<evidence type="ECO:0000259" key="3">
    <source>
        <dbReference type="Pfam" id="PF00705"/>
    </source>
</evidence>
<evidence type="ECO:0000256" key="1">
    <source>
        <dbReference type="ARBA" id="ARBA00010462"/>
    </source>
</evidence>